<evidence type="ECO:0000313" key="2">
    <source>
        <dbReference type="EMBL" id="RVW16218.1"/>
    </source>
</evidence>
<name>A0A438BZ23_VITVI</name>
<organism evidence="2 3">
    <name type="scientific">Vitis vinifera</name>
    <name type="common">Grape</name>
    <dbReference type="NCBI Taxonomy" id="29760"/>
    <lineage>
        <taxon>Eukaryota</taxon>
        <taxon>Viridiplantae</taxon>
        <taxon>Streptophyta</taxon>
        <taxon>Embryophyta</taxon>
        <taxon>Tracheophyta</taxon>
        <taxon>Spermatophyta</taxon>
        <taxon>Magnoliopsida</taxon>
        <taxon>eudicotyledons</taxon>
        <taxon>Gunneridae</taxon>
        <taxon>Pentapetalae</taxon>
        <taxon>rosids</taxon>
        <taxon>Vitales</taxon>
        <taxon>Vitaceae</taxon>
        <taxon>Viteae</taxon>
        <taxon>Vitis</taxon>
    </lineage>
</organism>
<sequence>MQRDFLWSGAGEGKKDHLIRWEGNGFGGSLEKGVVFGIRLLRVYMGHILMDGTPTRWLEMVTQMSLEGYCSSLPEIFPFCPPSGGQWGENSVLGRSLVGFKSVVFIFVKFVFSEIFFLALSKVSNPLMFLPAKFLWSSKVPSKVKALAWLVAHGKVNTNDKLQLRRPYKALCPQWCILCKRNGESSDHIFLHCPVTIGLWHRLFNLVGLVWVPPRSLEDMLVITFKGLGNSLRGKTLWQIACLTLIWMVWQERNNWIFEDKGRTEEMVWDLIRFYSSLWASCTEAFRGVPLNILQLNWIGSLEKRLTVLIVYVDGIIVIGDGFEEIHQLKSSCNQFVNASLEAHGCCDEDPKELRVEIVEPTKLQLVDLFSKGIAGPSFKSMASKLSMQEIFEPA</sequence>
<dbReference type="AlphaFoldDB" id="A0A438BZ23"/>
<reference evidence="2 3" key="1">
    <citation type="journal article" date="2018" name="PLoS Genet.">
        <title>Population sequencing reveals clonal diversity and ancestral inbreeding in the grapevine cultivar Chardonnay.</title>
        <authorList>
            <person name="Roach M.J."/>
            <person name="Johnson D.L."/>
            <person name="Bohlmann J."/>
            <person name="van Vuuren H.J."/>
            <person name="Jones S.J."/>
            <person name="Pretorius I.S."/>
            <person name="Schmidt S.A."/>
            <person name="Borneman A.R."/>
        </authorList>
    </citation>
    <scope>NUCLEOTIDE SEQUENCE [LARGE SCALE GENOMIC DNA]</scope>
    <source>
        <strain evidence="3">cv. Chardonnay</strain>
        <tissue evidence="2">Leaf</tissue>
    </source>
</reference>
<dbReference type="InterPro" id="IPR026960">
    <property type="entry name" value="RVT-Znf"/>
</dbReference>
<proteinExistence type="predicted"/>
<evidence type="ECO:0000313" key="3">
    <source>
        <dbReference type="Proteomes" id="UP000288805"/>
    </source>
</evidence>
<dbReference type="Pfam" id="PF13966">
    <property type="entry name" value="zf-RVT"/>
    <property type="match status" value="1"/>
</dbReference>
<gene>
    <name evidence="2" type="ORF">CK203_074294</name>
</gene>
<comment type="caution">
    <text evidence="2">The sequence shown here is derived from an EMBL/GenBank/DDBJ whole genome shotgun (WGS) entry which is preliminary data.</text>
</comment>
<protein>
    <recommendedName>
        <fullName evidence="1">Reverse transcriptase zinc-binding domain-containing protein</fullName>
    </recommendedName>
</protein>
<accession>A0A438BZ23</accession>
<feature type="domain" description="Reverse transcriptase zinc-binding" evidence="1">
    <location>
        <begin position="131"/>
        <end position="200"/>
    </location>
</feature>
<dbReference type="EMBL" id="QGNW01002590">
    <property type="protein sequence ID" value="RVW16218.1"/>
    <property type="molecule type" value="Genomic_DNA"/>
</dbReference>
<dbReference type="Proteomes" id="UP000288805">
    <property type="component" value="Unassembled WGS sequence"/>
</dbReference>
<evidence type="ECO:0000259" key="1">
    <source>
        <dbReference type="Pfam" id="PF13966"/>
    </source>
</evidence>